<proteinExistence type="predicted"/>
<reference evidence="1 2" key="1">
    <citation type="submission" date="2019-03" db="EMBL/GenBank/DDBJ databases">
        <title>Bacillus niacini sp. nov. a Nicotinate-Metabolizing Mesophile Isolated from Soil.</title>
        <authorList>
            <person name="Zhang G."/>
        </authorList>
    </citation>
    <scope>NUCLEOTIDE SEQUENCE [LARGE SCALE GENOMIC DNA]</scope>
    <source>
        <strain evidence="1 2">WN066</strain>
    </source>
</reference>
<comment type="caution">
    <text evidence="1">The sequence shown here is derived from an EMBL/GenBank/DDBJ whole genome shotgun (WGS) entry which is preliminary data.</text>
</comment>
<evidence type="ECO:0000313" key="1">
    <source>
        <dbReference type="EMBL" id="TDK58543.1"/>
    </source>
</evidence>
<gene>
    <name evidence="1" type="ORF">E2K98_23170</name>
</gene>
<protein>
    <submittedName>
        <fullName evidence="1">Competence protein ComG</fullName>
    </submittedName>
</protein>
<organism evidence="1 2">
    <name type="scientific">Bacillus salipaludis</name>
    <dbReference type="NCBI Taxonomy" id="2547811"/>
    <lineage>
        <taxon>Bacteria</taxon>
        <taxon>Bacillati</taxon>
        <taxon>Bacillota</taxon>
        <taxon>Bacilli</taxon>
        <taxon>Bacillales</taxon>
        <taxon>Bacillaceae</taxon>
        <taxon>Bacillus</taxon>
    </lineage>
</organism>
<name>A0A4R5VKP5_9BACI</name>
<dbReference type="AlphaFoldDB" id="A0A4R5VKP5"/>
<dbReference type="Proteomes" id="UP000295132">
    <property type="component" value="Unassembled WGS sequence"/>
</dbReference>
<dbReference type="Pfam" id="PF10815">
    <property type="entry name" value="ComZ"/>
    <property type="match status" value="1"/>
</dbReference>
<sequence>MINQDKSLQFMQIAMKYLPEAKDQLDKAGVELSMDLIQPFMNLFTKVMHEAYELGWEEAKKELEHE</sequence>
<evidence type="ECO:0000313" key="2">
    <source>
        <dbReference type="Proteomes" id="UP000295132"/>
    </source>
</evidence>
<dbReference type="InterPro" id="IPR024558">
    <property type="entry name" value="ComZ"/>
</dbReference>
<dbReference type="EMBL" id="SMYO01000013">
    <property type="protein sequence ID" value="TDK58543.1"/>
    <property type="molecule type" value="Genomic_DNA"/>
</dbReference>
<accession>A0A4R5VKP5</accession>